<evidence type="ECO:0000256" key="6">
    <source>
        <dbReference type="ARBA" id="ARBA00022840"/>
    </source>
</evidence>
<keyword evidence="5 11" id="KW-0276">Fatty acid metabolism</keyword>
<protein>
    <recommendedName>
        <fullName evidence="11">Acetyl-coenzyme A carboxylase carboxyl transferase subunit alpha</fullName>
        <shortName evidence="11">ACCase subunit alpha</shortName>
        <shortName evidence="11">Acetyl-CoA carboxylase carboxyltransferase subunit alpha</shortName>
        <ecNumber evidence="11">2.1.3.15</ecNumber>
    </recommendedName>
</protein>
<evidence type="ECO:0000313" key="13">
    <source>
        <dbReference type="EMBL" id="MDS0899726.1"/>
    </source>
</evidence>
<dbReference type="AlphaFoldDB" id="A0AAE4JQ86"/>
<comment type="subcellular location">
    <subcellularLocation>
        <location evidence="11">Cytoplasm</location>
    </subcellularLocation>
</comment>
<comment type="catalytic activity">
    <reaction evidence="9 11">
        <text>N(6)-carboxybiotinyl-L-lysyl-[protein] + acetyl-CoA = N(6)-biotinyl-L-lysyl-[protein] + malonyl-CoA</text>
        <dbReference type="Rhea" id="RHEA:54728"/>
        <dbReference type="Rhea" id="RHEA-COMP:10505"/>
        <dbReference type="Rhea" id="RHEA-COMP:10506"/>
        <dbReference type="ChEBI" id="CHEBI:57288"/>
        <dbReference type="ChEBI" id="CHEBI:57384"/>
        <dbReference type="ChEBI" id="CHEBI:83144"/>
        <dbReference type="ChEBI" id="CHEBI:83145"/>
        <dbReference type="EC" id="2.1.3.15"/>
    </reaction>
</comment>
<dbReference type="NCBIfam" id="NF004344">
    <property type="entry name" value="PRK05724.1"/>
    <property type="match status" value="1"/>
</dbReference>
<evidence type="ECO:0000256" key="11">
    <source>
        <dbReference type="HAMAP-Rule" id="MF_00823"/>
    </source>
</evidence>
<proteinExistence type="inferred from homology"/>
<dbReference type="PANTHER" id="PTHR42853">
    <property type="entry name" value="ACETYL-COENZYME A CARBOXYLASE CARBOXYL TRANSFERASE SUBUNIT ALPHA"/>
    <property type="match status" value="1"/>
</dbReference>
<evidence type="ECO:0000259" key="12">
    <source>
        <dbReference type="PROSITE" id="PS50989"/>
    </source>
</evidence>
<keyword evidence="4 11" id="KW-0547">Nucleotide-binding</keyword>
<evidence type="ECO:0000256" key="7">
    <source>
        <dbReference type="ARBA" id="ARBA00023098"/>
    </source>
</evidence>
<dbReference type="GO" id="GO:0003989">
    <property type="term" value="F:acetyl-CoA carboxylase activity"/>
    <property type="evidence" value="ECO:0007669"/>
    <property type="project" value="InterPro"/>
</dbReference>
<keyword evidence="6 11" id="KW-0067">ATP-binding</keyword>
<dbReference type="SUPFAM" id="SSF52096">
    <property type="entry name" value="ClpP/crotonase"/>
    <property type="match status" value="1"/>
</dbReference>
<evidence type="ECO:0000256" key="8">
    <source>
        <dbReference type="ARBA" id="ARBA00023160"/>
    </source>
</evidence>
<dbReference type="EC" id="2.1.3.15" evidence="11"/>
<accession>A0AAE4JQ86</accession>
<dbReference type="Gene3D" id="3.90.226.10">
    <property type="entry name" value="2-enoyl-CoA Hydratase, Chain A, domain 1"/>
    <property type="match status" value="1"/>
</dbReference>
<evidence type="ECO:0000256" key="2">
    <source>
        <dbReference type="ARBA" id="ARBA00022516"/>
    </source>
</evidence>
<dbReference type="HAMAP" id="MF_00823">
    <property type="entry name" value="AcetylCoA_CT_alpha"/>
    <property type="match status" value="1"/>
</dbReference>
<comment type="function">
    <text evidence="10 11">Component of the acetyl coenzyme A carboxylase (ACC) complex. First, biotin carboxylase catalyzes the carboxylation of biotin on its carrier protein (BCCP) and then the CO(2) group is transferred by the carboxyltransferase to acetyl-CoA to form malonyl-CoA.</text>
</comment>
<dbReference type="PANTHER" id="PTHR42853:SF3">
    <property type="entry name" value="ACETYL-COENZYME A CARBOXYLASE CARBOXYL TRANSFERASE SUBUNIT ALPHA, CHLOROPLASTIC"/>
    <property type="match status" value="1"/>
</dbReference>
<dbReference type="PROSITE" id="PS50989">
    <property type="entry name" value="COA_CT_CTER"/>
    <property type="match status" value="1"/>
</dbReference>
<dbReference type="FunFam" id="3.90.226.10:FF:000008">
    <property type="entry name" value="Acetyl-coenzyme A carboxylase carboxyl transferase subunit alpha"/>
    <property type="match status" value="1"/>
</dbReference>
<keyword evidence="8 11" id="KW-0275">Fatty acid biosynthesis</keyword>
<gene>
    <name evidence="11 13" type="primary">accA</name>
    <name evidence="13" type="ORF">OSC06_17350</name>
</gene>
<dbReference type="GO" id="GO:0005524">
    <property type="term" value="F:ATP binding"/>
    <property type="evidence" value="ECO:0007669"/>
    <property type="project" value="UniProtKB-KW"/>
</dbReference>
<dbReference type="GO" id="GO:0016743">
    <property type="term" value="F:carboxyl- or carbamoyltransferase activity"/>
    <property type="evidence" value="ECO:0007669"/>
    <property type="project" value="UniProtKB-UniRule"/>
</dbReference>
<dbReference type="NCBIfam" id="TIGR00513">
    <property type="entry name" value="accA"/>
    <property type="match status" value="1"/>
</dbReference>
<evidence type="ECO:0000313" key="14">
    <source>
        <dbReference type="Proteomes" id="UP001182247"/>
    </source>
</evidence>
<sequence length="322" mass="35532">MSAMFQYHLEFEKPIIELEEKIAALQSFKERSSDLGFDPDDEIACLRKKCEKLTQSIYADLGAWEIVRLARHPLRPYTLDYISLIFTDFQALAGDRAFADDKAIVGGLARLEGRPVMVIGHQKGRDTKEKLLRNFGMPSPEGYRKALRLMKMAERFHMPVLMFIDSAGAYPGVGAEERGQAEAIARNLLELSRLKTPVICSITGEGCSGGALGIGVGDRINMLQYSTYAAISPEGCASILWKSADKAPQAAETMGMTAPRLKALGIIDTIIPEPAGGAHRNYQQAADNLREQLLQDLAVLSALPEDELLAQRYQKLMSFGYC</sequence>
<dbReference type="InterPro" id="IPR011763">
    <property type="entry name" value="COA_CT_C"/>
</dbReference>
<dbReference type="GO" id="GO:2001295">
    <property type="term" value="P:malonyl-CoA biosynthetic process"/>
    <property type="evidence" value="ECO:0007669"/>
    <property type="project" value="UniProtKB-UniRule"/>
</dbReference>
<evidence type="ECO:0000256" key="3">
    <source>
        <dbReference type="ARBA" id="ARBA00022679"/>
    </source>
</evidence>
<comment type="similarity">
    <text evidence="11">Belongs to the AccA family.</text>
</comment>
<dbReference type="PRINTS" id="PR01069">
    <property type="entry name" value="ACCCTRFRASEA"/>
</dbReference>
<comment type="subunit">
    <text evidence="11">Acetyl-CoA carboxylase is a heterohexamer composed of biotin carboxyl carrier protein (AccB), biotin carboxylase (AccC) and two subunits each of ACCase subunit alpha (AccA) and ACCase subunit beta (AccD).</text>
</comment>
<comment type="pathway">
    <text evidence="1 11">Lipid metabolism; malonyl-CoA biosynthesis; malonyl-CoA from acetyl-CoA: step 1/1.</text>
</comment>
<dbReference type="GO" id="GO:0006633">
    <property type="term" value="P:fatty acid biosynthetic process"/>
    <property type="evidence" value="ECO:0007669"/>
    <property type="project" value="UniProtKB-KW"/>
</dbReference>
<dbReference type="Pfam" id="PF03255">
    <property type="entry name" value="ACCA"/>
    <property type="match status" value="1"/>
</dbReference>
<dbReference type="InterPro" id="IPR001095">
    <property type="entry name" value="Acetyl_CoA_COase_a_su"/>
</dbReference>
<evidence type="ECO:0000256" key="4">
    <source>
        <dbReference type="ARBA" id="ARBA00022741"/>
    </source>
</evidence>
<evidence type="ECO:0000256" key="1">
    <source>
        <dbReference type="ARBA" id="ARBA00004956"/>
    </source>
</evidence>
<name>A0AAE4JQ86_MORMO</name>
<evidence type="ECO:0000256" key="10">
    <source>
        <dbReference type="ARBA" id="ARBA00058482"/>
    </source>
</evidence>
<evidence type="ECO:0000256" key="5">
    <source>
        <dbReference type="ARBA" id="ARBA00022832"/>
    </source>
</evidence>
<organism evidence="13 14">
    <name type="scientific">Morganella morganii</name>
    <name type="common">Proteus morganii</name>
    <dbReference type="NCBI Taxonomy" id="582"/>
    <lineage>
        <taxon>Bacteria</taxon>
        <taxon>Pseudomonadati</taxon>
        <taxon>Pseudomonadota</taxon>
        <taxon>Gammaproteobacteria</taxon>
        <taxon>Enterobacterales</taxon>
        <taxon>Morganellaceae</taxon>
        <taxon>Morganella</taxon>
    </lineage>
</organism>
<evidence type="ECO:0000256" key="9">
    <source>
        <dbReference type="ARBA" id="ARBA00049152"/>
    </source>
</evidence>
<reference evidence="13" key="1">
    <citation type="submission" date="2023-02" db="EMBL/GenBank/DDBJ databases">
        <title>Detection, antimicrobial susceptibility and genomic characterization of NDM-producing species of Morganellaceae, Yersiniaceae, and Enterobacteriaceae other than Klebsiella.</title>
        <authorList>
            <person name="Camargo C.H."/>
            <person name="Sacchi C.T."/>
            <person name="Campos K.R."/>
        </authorList>
    </citation>
    <scope>NUCLEOTIDE SEQUENCE</scope>
    <source>
        <strain evidence="13">1189_21</strain>
    </source>
</reference>
<feature type="domain" description="CoA carboxyltransferase C-terminal" evidence="12">
    <location>
        <begin position="38"/>
        <end position="299"/>
    </location>
</feature>
<dbReference type="NCBIfam" id="NF041504">
    <property type="entry name" value="AccA_sub"/>
    <property type="match status" value="1"/>
</dbReference>
<comment type="caution">
    <text evidence="13">The sequence shown here is derived from an EMBL/GenBank/DDBJ whole genome shotgun (WGS) entry which is preliminary data.</text>
</comment>
<dbReference type="EMBL" id="JAPKIY010000036">
    <property type="protein sequence ID" value="MDS0899726.1"/>
    <property type="molecule type" value="Genomic_DNA"/>
</dbReference>
<dbReference type="InterPro" id="IPR029045">
    <property type="entry name" value="ClpP/crotonase-like_dom_sf"/>
</dbReference>
<keyword evidence="3 11" id="KW-0808">Transferase</keyword>
<keyword evidence="7 11" id="KW-0443">Lipid metabolism</keyword>
<keyword evidence="2 11" id="KW-0444">Lipid biosynthesis</keyword>
<dbReference type="GO" id="GO:0009317">
    <property type="term" value="C:acetyl-CoA carboxylase complex"/>
    <property type="evidence" value="ECO:0007669"/>
    <property type="project" value="InterPro"/>
</dbReference>
<keyword evidence="11" id="KW-0963">Cytoplasm</keyword>
<dbReference type="Proteomes" id="UP001182247">
    <property type="component" value="Unassembled WGS sequence"/>
</dbReference>